<dbReference type="EMBL" id="JAACNO010000586">
    <property type="protein sequence ID" value="KAF4146597.1"/>
    <property type="molecule type" value="Genomic_DNA"/>
</dbReference>
<proteinExistence type="predicted"/>
<comment type="caution">
    <text evidence="2">The sequence shown here is derived from an EMBL/GenBank/DDBJ whole genome shotgun (WGS) entry which is preliminary data.</text>
</comment>
<accession>A0A8S9V3E3</accession>
<name>A0A8S9V3E3_PHYIN</name>
<feature type="domain" description="PiggyBac transposable element-derived protein" evidence="1">
    <location>
        <begin position="107"/>
        <end position="247"/>
    </location>
</feature>
<dbReference type="PANTHER" id="PTHR46599">
    <property type="entry name" value="PIGGYBAC TRANSPOSABLE ELEMENT-DERIVED PROTEIN 4"/>
    <property type="match status" value="1"/>
</dbReference>
<protein>
    <submittedName>
        <fullName evidence="2">Transposase IS4</fullName>
    </submittedName>
</protein>
<gene>
    <name evidence="2" type="ORF">GN958_ATG04194</name>
</gene>
<dbReference type="Proteomes" id="UP000704712">
    <property type="component" value="Unassembled WGS sequence"/>
</dbReference>
<evidence type="ECO:0000313" key="2">
    <source>
        <dbReference type="EMBL" id="KAF4146597.1"/>
    </source>
</evidence>
<feature type="non-terminal residue" evidence="2">
    <location>
        <position position="490"/>
    </location>
</feature>
<dbReference type="AlphaFoldDB" id="A0A8S9V3E3"/>
<organism evidence="2 3">
    <name type="scientific">Phytophthora infestans</name>
    <name type="common">Potato late blight agent</name>
    <name type="synonym">Botrytis infestans</name>
    <dbReference type="NCBI Taxonomy" id="4787"/>
    <lineage>
        <taxon>Eukaryota</taxon>
        <taxon>Sar</taxon>
        <taxon>Stramenopiles</taxon>
        <taxon>Oomycota</taxon>
        <taxon>Peronosporomycetes</taxon>
        <taxon>Peronosporales</taxon>
        <taxon>Peronosporaceae</taxon>
        <taxon>Phytophthora</taxon>
    </lineage>
</organism>
<dbReference type="PANTHER" id="PTHR46599:SF3">
    <property type="entry name" value="PIGGYBAC TRANSPOSABLE ELEMENT-DERIVED PROTEIN 4"/>
    <property type="match status" value="1"/>
</dbReference>
<reference evidence="2" key="1">
    <citation type="submission" date="2020-03" db="EMBL/GenBank/DDBJ databases">
        <title>Hybrid Assembly of Korean Phytophthora infestans isolates.</title>
        <authorList>
            <person name="Prokchorchik M."/>
            <person name="Lee Y."/>
            <person name="Seo J."/>
            <person name="Cho J.-H."/>
            <person name="Park Y.-E."/>
            <person name="Jang D.-C."/>
            <person name="Im J.-S."/>
            <person name="Choi J.-G."/>
            <person name="Park H.-J."/>
            <person name="Lee G.-B."/>
            <person name="Lee Y.-G."/>
            <person name="Hong S.-Y."/>
            <person name="Cho K."/>
            <person name="Sohn K.H."/>
        </authorList>
    </citation>
    <scope>NUCLEOTIDE SEQUENCE</scope>
    <source>
        <strain evidence="2">KR_2_A2</strain>
    </source>
</reference>
<evidence type="ECO:0000313" key="3">
    <source>
        <dbReference type="Proteomes" id="UP000704712"/>
    </source>
</evidence>
<evidence type="ECO:0000259" key="1">
    <source>
        <dbReference type="Pfam" id="PF13843"/>
    </source>
</evidence>
<dbReference type="Pfam" id="PF13843">
    <property type="entry name" value="DDE_Tnp_1_7"/>
    <property type="match status" value="1"/>
</dbReference>
<sequence>DPGSHIRPRRPLLLWPQSLVLGGNKPIDNFYLMYPMATLRDTLLRTNFNMQGKRYRCIKQGDWFTWIEIRLAMAYEPRRGPLPIYGEIDIKEGSVGTPANYGQRFGMSRHCFEQTLGCMSFDNADIADDPWSPIRPIVDGFNSRRLHVVSSGSLLCIDESMRAWKVREGKYCHDGVPHKTKTIRKPEGLRVELKALADGDTGIMLRLELMEGATRQRAKPYNAEYGKGTAVVLRLSEPYRGSGRTIVPTLESRMGMVKTETVGYSMIYLQSWFAKKKTVRGSCKVLSSTTDMGTQMYAVGWADRKAKTIITNRGTTLPHTNSVRPHHRLVERNGVIETLRYEKQIEQPQMIEHHRLFSTLLGTVVVAAYKAYCHDTTDGNHQDNPVLEFQDFVSQLAHQLIFNDYIAPRVTRSFVGDTAQQNERQCGVCKQKASFYYVECSDPHQNVLFEICGPKTEILAAVLVLAIAAAHLFRSIIDLANLKSAHPRVF</sequence>
<dbReference type="InterPro" id="IPR029526">
    <property type="entry name" value="PGBD"/>
</dbReference>